<protein>
    <recommendedName>
        <fullName evidence="3">CCHC-type domain-containing protein</fullName>
    </recommendedName>
</protein>
<dbReference type="InterPro" id="IPR001878">
    <property type="entry name" value="Znf_CCHC"/>
</dbReference>
<dbReference type="Proteomes" id="UP000286134">
    <property type="component" value="Unassembled WGS sequence"/>
</dbReference>
<gene>
    <name evidence="4" type="ORF">OnM2_059080</name>
</gene>
<dbReference type="AlphaFoldDB" id="A0A420HQ53"/>
<feature type="region of interest" description="Disordered" evidence="2">
    <location>
        <begin position="267"/>
        <end position="344"/>
    </location>
</feature>
<keyword evidence="1" id="KW-0862">Zinc</keyword>
<keyword evidence="5" id="KW-1185">Reference proteome</keyword>
<evidence type="ECO:0000313" key="5">
    <source>
        <dbReference type="Proteomes" id="UP000286134"/>
    </source>
</evidence>
<evidence type="ECO:0000259" key="3">
    <source>
        <dbReference type="PROSITE" id="PS50158"/>
    </source>
</evidence>
<sequence length="695" mass="79628">MEEKRTYPTFQISGKFDGSMPAVRWLNQLICDLQPHYEKVTAEVFFEAISILFVGEAGDGLDSSPEFTKFIDKEEEPNTKDMEDFKMAVMKRFPRKKLEKEVSNVQEDIQNLQQELNEPLNSYYDRAQELLRRSNGRDDQEAGTEPLSILERTILSIIIKSFVRGIRDNEVRTIILTKSTILSGSLRSAFEKTKKAIATISQREEIEKERIEKLELEHFRNQYLREWGRPLSAALAERNQGQGRPSYKNQNLVGYEGNITHCRRSEPVGQSALPLQQQRRTYEDQRVPGREQGPQLHEQAKGSNFMQGTQRGPAPKSQERGNITGRGYPIAEQNPENNPPRNLSRNQFVNLSTNYSKEMGVLCIRCGNVGHKKPECVGPQLEWWEQTYLRELIWPKVNANYARWSDNKVGLKYRDIEDSNWRQNYQKNSKSDENSNNSSNNDEVQRMSFEEFTGEEYIKTGDHASKSMSVILGFENKNTKESEQEPGKKVRFKEEGMEKVVTLDSFLNHGDPRKRGRPLNIEEPLKKEHEPKIRKKEIKRCYGMGPINYKKIAQEIKVEVSLMDLFQISPDLSKAFRNLSSRVNEKKVKERIRNELPTARGAGKSSSIADSEVLLGKAAGPLRNNVEKAFRVPVVVKTLRDGKIVRVSLPLEVAQADQGSDMIIVTIRYLKKLGLPVKSLTERGFEGLTMNVANV</sequence>
<proteinExistence type="predicted"/>
<organism evidence="4 5">
    <name type="scientific">Erysiphe neolycopersici</name>
    <dbReference type="NCBI Taxonomy" id="212602"/>
    <lineage>
        <taxon>Eukaryota</taxon>
        <taxon>Fungi</taxon>
        <taxon>Dikarya</taxon>
        <taxon>Ascomycota</taxon>
        <taxon>Pezizomycotina</taxon>
        <taxon>Leotiomycetes</taxon>
        <taxon>Erysiphales</taxon>
        <taxon>Erysiphaceae</taxon>
        <taxon>Erysiphe</taxon>
    </lineage>
</organism>
<keyword evidence="1" id="KW-0863">Zinc-finger</keyword>
<dbReference type="EMBL" id="MCFK01005926">
    <property type="protein sequence ID" value="RKF59570.1"/>
    <property type="molecule type" value="Genomic_DNA"/>
</dbReference>
<reference evidence="4 5" key="1">
    <citation type="journal article" date="2018" name="BMC Genomics">
        <title>Comparative genome analyses reveal sequence features reflecting distinct modes of host-adaptation between dicot and monocot powdery mildew.</title>
        <authorList>
            <person name="Wu Y."/>
            <person name="Ma X."/>
            <person name="Pan Z."/>
            <person name="Kale S.D."/>
            <person name="Song Y."/>
            <person name="King H."/>
            <person name="Zhang Q."/>
            <person name="Presley C."/>
            <person name="Deng X."/>
            <person name="Wei C.I."/>
            <person name="Xiao S."/>
        </authorList>
    </citation>
    <scope>NUCLEOTIDE SEQUENCE [LARGE SCALE GENOMIC DNA]</scope>
    <source>
        <strain evidence="4">UMSG2</strain>
    </source>
</reference>
<evidence type="ECO:0000313" key="4">
    <source>
        <dbReference type="EMBL" id="RKF59570.1"/>
    </source>
</evidence>
<evidence type="ECO:0000256" key="1">
    <source>
        <dbReference type="PROSITE-ProRule" id="PRU00047"/>
    </source>
</evidence>
<feature type="region of interest" description="Disordered" evidence="2">
    <location>
        <begin position="507"/>
        <end position="531"/>
    </location>
</feature>
<feature type="compositionally biased region" description="Polar residues" evidence="2">
    <location>
        <begin position="301"/>
        <end position="310"/>
    </location>
</feature>
<dbReference type="GO" id="GO:0003676">
    <property type="term" value="F:nucleic acid binding"/>
    <property type="evidence" value="ECO:0007669"/>
    <property type="project" value="InterPro"/>
</dbReference>
<feature type="compositionally biased region" description="Polar residues" evidence="2">
    <location>
        <begin position="334"/>
        <end position="344"/>
    </location>
</feature>
<dbReference type="PROSITE" id="PS50158">
    <property type="entry name" value="ZF_CCHC"/>
    <property type="match status" value="1"/>
</dbReference>
<accession>A0A420HQ53</accession>
<comment type="caution">
    <text evidence="4">The sequence shown here is derived from an EMBL/GenBank/DDBJ whole genome shotgun (WGS) entry which is preliminary data.</text>
</comment>
<feature type="domain" description="CCHC-type" evidence="3">
    <location>
        <begin position="363"/>
        <end position="376"/>
    </location>
</feature>
<dbReference type="OrthoDB" id="3595120at2759"/>
<keyword evidence="1" id="KW-0479">Metal-binding</keyword>
<evidence type="ECO:0000256" key="2">
    <source>
        <dbReference type="SAM" id="MobiDB-lite"/>
    </source>
</evidence>
<name>A0A420HQ53_9PEZI</name>
<dbReference type="GO" id="GO:0008270">
    <property type="term" value="F:zinc ion binding"/>
    <property type="evidence" value="ECO:0007669"/>
    <property type="project" value="UniProtKB-KW"/>
</dbReference>
<feature type="compositionally biased region" description="Basic and acidic residues" evidence="2">
    <location>
        <begin position="280"/>
        <end position="289"/>
    </location>
</feature>